<dbReference type="PROSITE" id="PS50158">
    <property type="entry name" value="ZF_CCHC"/>
    <property type="match status" value="1"/>
</dbReference>
<name>A0A0B1TCZ0_OESDE</name>
<feature type="region of interest" description="Disordered" evidence="2">
    <location>
        <begin position="563"/>
        <end position="599"/>
    </location>
</feature>
<evidence type="ECO:0000313" key="5">
    <source>
        <dbReference type="Proteomes" id="UP000053660"/>
    </source>
</evidence>
<feature type="region of interest" description="Disordered" evidence="2">
    <location>
        <begin position="1"/>
        <end position="95"/>
    </location>
</feature>
<feature type="domain" description="CCHC-type" evidence="3">
    <location>
        <begin position="333"/>
        <end position="349"/>
    </location>
</feature>
<dbReference type="InterPro" id="IPR036875">
    <property type="entry name" value="Znf_CCHC_sf"/>
</dbReference>
<dbReference type="GO" id="GO:0019899">
    <property type="term" value="F:enzyme binding"/>
    <property type="evidence" value="ECO:0007669"/>
    <property type="project" value="UniProtKB-ARBA"/>
</dbReference>
<keyword evidence="1" id="KW-0862">Zinc</keyword>
<reference evidence="4 5" key="1">
    <citation type="submission" date="2014-03" db="EMBL/GenBank/DDBJ databases">
        <title>Draft genome of the hookworm Oesophagostomum dentatum.</title>
        <authorList>
            <person name="Mitreva M."/>
        </authorList>
    </citation>
    <scope>NUCLEOTIDE SEQUENCE [LARGE SCALE GENOMIC DNA]</scope>
    <source>
        <strain evidence="4 5">OD-Hann</strain>
    </source>
</reference>
<dbReference type="Gene3D" id="4.10.60.10">
    <property type="entry name" value="Zinc finger, CCHC-type"/>
    <property type="match status" value="1"/>
</dbReference>
<protein>
    <submittedName>
        <fullName evidence="4">Zinc knuckle</fullName>
    </submittedName>
</protein>
<dbReference type="GO" id="GO:0005737">
    <property type="term" value="C:cytoplasm"/>
    <property type="evidence" value="ECO:0007669"/>
    <property type="project" value="UniProtKB-ARBA"/>
</dbReference>
<dbReference type="GO" id="GO:0008270">
    <property type="term" value="F:zinc ion binding"/>
    <property type="evidence" value="ECO:0007669"/>
    <property type="project" value="UniProtKB-KW"/>
</dbReference>
<dbReference type="Proteomes" id="UP000053660">
    <property type="component" value="Unassembled WGS sequence"/>
</dbReference>
<proteinExistence type="predicted"/>
<keyword evidence="1" id="KW-0863">Zinc-finger</keyword>
<feature type="region of interest" description="Disordered" evidence="2">
    <location>
        <begin position="351"/>
        <end position="373"/>
    </location>
</feature>
<keyword evidence="5" id="KW-1185">Reference proteome</keyword>
<accession>A0A0B1TCZ0</accession>
<dbReference type="EMBL" id="KN549967">
    <property type="protein sequence ID" value="KHJ95433.1"/>
    <property type="molecule type" value="Genomic_DNA"/>
</dbReference>
<gene>
    <name evidence="4" type="ORF">OESDEN_04621</name>
</gene>
<feature type="compositionally biased region" description="Basic residues" evidence="2">
    <location>
        <begin position="581"/>
        <end position="592"/>
    </location>
</feature>
<dbReference type="AlphaFoldDB" id="A0A0B1TCZ0"/>
<dbReference type="SMART" id="SM00343">
    <property type="entry name" value="ZnF_C2HC"/>
    <property type="match status" value="1"/>
</dbReference>
<dbReference type="Gene3D" id="2.40.70.10">
    <property type="entry name" value="Acid Proteases"/>
    <property type="match status" value="1"/>
</dbReference>
<feature type="compositionally biased region" description="Basic and acidic residues" evidence="2">
    <location>
        <begin position="10"/>
        <end position="38"/>
    </location>
</feature>
<evidence type="ECO:0000256" key="1">
    <source>
        <dbReference type="PROSITE-ProRule" id="PRU00047"/>
    </source>
</evidence>
<evidence type="ECO:0000313" key="4">
    <source>
        <dbReference type="EMBL" id="KHJ95433.1"/>
    </source>
</evidence>
<feature type="compositionally biased region" description="Basic and acidic residues" evidence="2">
    <location>
        <begin position="352"/>
        <end position="371"/>
    </location>
</feature>
<sequence>MEEEDLNLEEITKEVDEMKRDLHGQGHSKPDEGKDARKQNGIAKVLQPEVWSDRRSITDSRHEEPAPIEDWYEHNSSPRSRDWGEQQEAQVATGQDAKKYGDIITDEDSLIEILGDDHLGGRAKNIFLSLPDYIKRQGFEAVVRELGNLVAGDSTAARMEALTELRNLHIKQGQSVSEFCLVLENLGRKANPDETIEDRSMEYSQILLENLRDWPEHAQLLGALYKVEPRQAYNKMKEMAIRIEQSRTMYGTINNTPRAQAKYGWRSRAKEYRKIFDPVEPVKPVSRAREDNPGMAIMRPPSKSEQQERDLQSGRNSPSREHVQHNTQEVGKRCFKCYRYGHMARNCPESMQVREGREREPTQDNRGEHKRSLSSLIQRVRTMGVRMRETVVSKGDLFGKPTVGKIELLNQKSWALLDSGSMISIISSKVLADAHKKGFDIDTLELVERDPSETVYDASRNQMSFLAIVQIPASLEGGKTKTVAFHISEKEEDEVLLGTNALEKLGVNITISCNENGETHVLKTEKNHVRAASRAIIPPLGCRVVPAACETLELTQERLSRSPRCMHRRGRRHPGEEGCGKRKTTGATYHRRDHIDLSV</sequence>
<dbReference type="GO" id="GO:0003676">
    <property type="term" value="F:nucleic acid binding"/>
    <property type="evidence" value="ECO:0007669"/>
    <property type="project" value="InterPro"/>
</dbReference>
<keyword evidence="1" id="KW-0479">Metal-binding</keyword>
<feature type="region of interest" description="Disordered" evidence="2">
    <location>
        <begin position="284"/>
        <end position="328"/>
    </location>
</feature>
<organism evidence="4 5">
    <name type="scientific">Oesophagostomum dentatum</name>
    <name type="common">Nodular worm</name>
    <dbReference type="NCBI Taxonomy" id="61180"/>
    <lineage>
        <taxon>Eukaryota</taxon>
        <taxon>Metazoa</taxon>
        <taxon>Ecdysozoa</taxon>
        <taxon>Nematoda</taxon>
        <taxon>Chromadorea</taxon>
        <taxon>Rhabditida</taxon>
        <taxon>Rhabditina</taxon>
        <taxon>Rhabditomorpha</taxon>
        <taxon>Strongyloidea</taxon>
        <taxon>Strongylidae</taxon>
        <taxon>Oesophagostomum</taxon>
    </lineage>
</organism>
<dbReference type="InterPro" id="IPR021109">
    <property type="entry name" value="Peptidase_aspartic_dom_sf"/>
</dbReference>
<evidence type="ECO:0000256" key="2">
    <source>
        <dbReference type="SAM" id="MobiDB-lite"/>
    </source>
</evidence>
<feature type="compositionally biased region" description="Basic and acidic residues" evidence="2">
    <location>
        <begin position="305"/>
        <end position="324"/>
    </location>
</feature>
<feature type="compositionally biased region" description="Basic and acidic residues" evidence="2">
    <location>
        <begin position="51"/>
        <end position="65"/>
    </location>
</feature>
<dbReference type="SUPFAM" id="SSF57756">
    <property type="entry name" value="Retrovirus zinc finger-like domains"/>
    <property type="match status" value="1"/>
</dbReference>
<dbReference type="OrthoDB" id="5860093at2759"/>
<evidence type="ECO:0000259" key="3">
    <source>
        <dbReference type="PROSITE" id="PS50158"/>
    </source>
</evidence>
<dbReference type="InterPro" id="IPR001878">
    <property type="entry name" value="Znf_CCHC"/>
</dbReference>